<name>A0A7I7U9I2_MYCPF</name>
<evidence type="ECO:0000313" key="1">
    <source>
        <dbReference type="EMBL" id="BBY76996.1"/>
    </source>
</evidence>
<dbReference type="NCBIfam" id="NF042926">
    <property type="entry name" value="capsid_Caudo_1"/>
    <property type="match status" value="1"/>
</dbReference>
<reference evidence="1 2" key="1">
    <citation type="journal article" date="2019" name="Emerg. Microbes Infect.">
        <title>Comprehensive subspecies identification of 175 nontuberculous mycobacteria species based on 7547 genomic profiles.</title>
        <authorList>
            <person name="Matsumoto Y."/>
            <person name="Kinjo T."/>
            <person name="Motooka D."/>
            <person name="Nabeya D."/>
            <person name="Jung N."/>
            <person name="Uechi K."/>
            <person name="Horii T."/>
            <person name="Iida T."/>
            <person name="Fujita J."/>
            <person name="Nakamura S."/>
        </authorList>
    </citation>
    <scope>NUCLEOTIDE SEQUENCE [LARGE SCALE GENOMIC DNA]</scope>
    <source>
        <strain evidence="1 2">JCM 6367</strain>
    </source>
</reference>
<dbReference type="EMBL" id="AP022598">
    <property type="protein sequence ID" value="BBY76996.1"/>
    <property type="molecule type" value="Genomic_DNA"/>
</dbReference>
<sequence>MPNALLPELNGRKLTVDVALKTPSVIAARIAKLADTALLLPQFTHQLGSPVLGGGMLFSTVTAANFYTADDVEQRAPGDQYRTTVGVDPVPDLAKVEDWGGKVQVPDEYIIRNNVSYMDQQIIQLANTIARKLDQRLMAKIEAAAAGGVITVPGHDWSDLVTVGPEAELTPSGELPTADLADAQMVADLDELGVVHDLLIVHPEQARALKVAYADKLDAMLKSAGVELFSNPRVTAGTAWAIQKGAVGTVGFEIGLTVDIIDDRQTRSKWVQAYVVPAIAIDNIRAAKKLTGLAG</sequence>
<dbReference type="RefSeq" id="WP_163767150.1">
    <property type="nucleotide sequence ID" value="NZ_AP022598.1"/>
</dbReference>
<accession>A0A7I7U9I2</accession>
<gene>
    <name evidence="1" type="ORF">MPRF_38950</name>
</gene>
<evidence type="ECO:0000313" key="2">
    <source>
        <dbReference type="Proteomes" id="UP000466554"/>
    </source>
</evidence>
<dbReference type="AlphaFoldDB" id="A0A7I7U9I2"/>
<dbReference type="Pfam" id="PF25209">
    <property type="entry name" value="Phage_capsid_4"/>
    <property type="match status" value="1"/>
</dbReference>
<protein>
    <recommendedName>
        <fullName evidence="3">Major capsid protein</fullName>
    </recommendedName>
</protein>
<proteinExistence type="predicted"/>
<organism evidence="1 2">
    <name type="scientific">Mycolicibacterium parafortuitum</name>
    <name type="common">Mycobacterium parafortuitum</name>
    <dbReference type="NCBI Taxonomy" id="39692"/>
    <lineage>
        <taxon>Bacteria</taxon>
        <taxon>Bacillati</taxon>
        <taxon>Actinomycetota</taxon>
        <taxon>Actinomycetes</taxon>
        <taxon>Mycobacteriales</taxon>
        <taxon>Mycobacteriaceae</taxon>
        <taxon>Mycolicibacterium</taxon>
    </lineage>
</organism>
<evidence type="ECO:0008006" key="3">
    <source>
        <dbReference type="Google" id="ProtNLM"/>
    </source>
</evidence>
<dbReference type="Proteomes" id="UP000466554">
    <property type="component" value="Chromosome"/>
</dbReference>
<dbReference type="InterPro" id="IPR049995">
    <property type="entry name" value="Capsid_mycobact-type"/>
</dbReference>